<accession>A0AAW0K8A5</accession>
<protein>
    <submittedName>
        <fullName evidence="2">Disease resistance protein rga4</fullName>
    </submittedName>
</protein>
<dbReference type="GO" id="GO:0006952">
    <property type="term" value="P:defense response"/>
    <property type="evidence" value="ECO:0007669"/>
    <property type="project" value="UniProtKB-KW"/>
</dbReference>
<keyword evidence="3" id="KW-1185">Reference proteome</keyword>
<gene>
    <name evidence="2" type="primary">RGA4_21</name>
    <name evidence="2" type="ORF">CFP56_023999</name>
</gene>
<name>A0AAW0K8A5_QUESU</name>
<evidence type="ECO:0000256" key="1">
    <source>
        <dbReference type="ARBA" id="ARBA00022821"/>
    </source>
</evidence>
<proteinExistence type="predicted"/>
<evidence type="ECO:0000313" key="2">
    <source>
        <dbReference type="EMBL" id="KAK7834945.1"/>
    </source>
</evidence>
<dbReference type="EMBL" id="PKMF04000380">
    <property type="protein sequence ID" value="KAK7834945.1"/>
    <property type="molecule type" value="Genomic_DNA"/>
</dbReference>
<dbReference type="Proteomes" id="UP000237347">
    <property type="component" value="Unassembled WGS sequence"/>
</dbReference>
<dbReference type="SUPFAM" id="SSF52058">
    <property type="entry name" value="L domain-like"/>
    <property type="match status" value="1"/>
</dbReference>
<dbReference type="PANTHER" id="PTHR36766">
    <property type="entry name" value="PLANT BROAD-SPECTRUM MILDEW RESISTANCE PROTEIN RPW8"/>
    <property type="match status" value="1"/>
</dbReference>
<dbReference type="AlphaFoldDB" id="A0AAW0K8A5"/>
<dbReference type="PANTHER" id="PTHR36766:SF40">
    <property type="entry name" value="DISEASE RESISTANCE PROTEIN RGA3"/>
    <property type="match status" value="1"/>
</dbReference>
<comment type="caution">
    <text evidence="2">The sequence shown here is derived from an EMBL/GenBank/DDBJ whole genome shotgun (WGS) entry which is preliminary data.</text>
</comment>
<keyword evidence="1" id="KW-0611">Plant defense</keyword>
<organism evidence="2 3">
    <name type="scientific">Quercus suber</name>
    <name type="common">Cork oak</name>
    <dbReference type="NCBI Taxonomy" id="58331"/>
    <lineage>
        <taxon>Eukaryota</taxon>
        <taxon>Viridiplantae</taxon>
        <taxon>Streptophyta</taxon>
        <taxon>Embryophyta</taxon>
        <taxon>Tracheophyta</taxon>
        <taxon>Spermatophyta</taxon>
        <taxon>Magnoliopsida</taxon>
        <taxon>eudicotyledons</taxon>
        <taxon>Gunneridae</taxon>
        <taxon>Pentapetalae</taxon>
        <taxon>rosids</taxon>
        <taxon>fabids</taxon>
        <taxon>Fagales</taxon>
        <taxon>Fagaceae</taxon>
        <taxon>Quercus</taxon>
    </lineage>
</organism>
<feature type="non-terminal residue" evidence="2">
    <location>
        <position position="1"/>
    </location>
</feature>
<dbReference type="Gene3D" id="3.80.10.10">
    <property type="entry name" value="Ribonuclease Inhibitor"/>
    <property type="match status" value="1"/>
</dbReference>
<dbReference type="InterPro" id="IPR032675">
    <property type="entry name" value="LRR_dom_sf"/>
</dbReference>
<evidence type="ECO:0000313" key="3">
    <source>
        <dbReference type="Proteomes" id="UP000237347"/>
    </source>
</evidence>
<sequence length="271" mass="31487">IRNLTSLKRLKISDCLLLGQKGEDWSFIAHVLVIDVDFQNQQEETISSGMHLAYLSFNPKFKINYWVFKESDLESESVCLLPEEELILQQPLQDLDYITDFVLVKSRTKIEGWWTNSDDDDDNEPHHLLLPSFPPYLSTLVINKCPNLTYMPPFPYLKERLELSGCSWKVLEQTMNMKMKMGAATTSTYFHLSQLQELRLEEINDLESLPEEWLRNLGCHNLTSLPQEICNLTSLTYLSISDCPLLRQRCKRQIGENLPFIAHVLIVYVDD</sequence>
<reference evidence="2 3" key="1">
    <citation type="journal article" date="2018" name="Sci. Data">
        <title>The draft genome sequence of cork oak.</title>
        <authorList>
            <person name="Ramos A.M."/>
            <person name="Usie A."/>
            <person name="Barbosa P."/>
            <person name="Barros P.M."/>
            <person name="Capote T."/>
            <person name="Chaves I."/>
            <person name="Simoes F."/>
            <person name="Abreu I."/>
            <person name="Carrasquinho I."/>
            <person name="Faro C."/>
            <person name="Guimaraes J.B."/>
            <person name="Mendonca D."/>
            <person name="Nobrega F."/>
            <person name="Rodrigues L."/>
            <person name="Saibo N.J.M."/>
            <person name="Varela M.C."/>
            <person name="Egas C."/>
            <person name="Matos J."/>
            <person name="Miguel C.M."/>
            <person name="Oliveira M.M."/>
            <person name="Ricardo C.P."/>
            <person name="Goncalves S."/>
        </authorList>
    </citation>
    <scope>NUCLEOTIDE SEQUENCE [LARGE SCALE GENOMIC DNA]</scope>
    <source>
        <strain evidence="3">cv. HL8</strain>
    </source>
</reference>